<dbReference type="EMBL" id="CP035493">
    <property type="protein sequence ID" value="QAY71355.1"/>
    <property type="molecule type" value="Genomic_DNA"/>
</dbReference>
<proteinExistence type="predicted"/>
<evidence type="ECO:0000313" key="2">
    <source>
        <dbReference type="EMBL" id="QAY71355.1"/>
    </source>
</evidence>
<evidence type="ECO:0000256" key="1">
    <source>
        <dbReference type="SAM" id="Phobius"/>
    </source>
</evidence>
<feature type="transmembrane region" description="Helical" evidence="1">
    <location>
        <begin position="201"/>
        <end position="223"/>
    </location>
</feature>
<keyword evidence="1" id="KW-0812">Transmembrane</keyword>
<feature type="transmembrane region" description="Helical" evidence="1">
    <location>
        <begin position="134"/>
        <end position="153"/>
    </location>
</feature>
<feature type="transmembrane region" description="Helical" evidence="1">
    <location>
        <begin position="284"/>
        <end position="303"/>
    </location>
</feature>
<feature type="transmembrane region" description="Helical" evidence="1">
    <location>
        <begin position="107"/>
        <end position="128"/>
    </location>
</feature>
<keyword evidence="3" id="KW-1185">Reference proteome</keyword>
<organism evidence="2 3">
    <name type="scientific">Xylanimonas protaetiae</name>
    <dbReference type="NCBI Taxonomy" id="2509457"/>
    <lineage>
        <taxon>Bacteria</taxon>
        <taxon>Bacillati</taxon>
        <taxon>Actinomycetota</taxon>
        <taxon>Actinomycetes</taxon>
        <taxon>Micrococcales</taxon>
        <taxon>Promicromonosporaceae</taxon>
        <taxon>Xylanimonas</taxon>
    </lineage>
</organism>
<sequence length="312" mass="32637">MTSVHRLLDQAFADIPLTPEAADLKEELRTGLVERVAELQASGVPEEQAALSAVAELGDIHALLDDDGGAPAPAPAAARDTRSTPRQAWSADRDLVALNKVRPRPGFVGGVVLASLVAAGAVVTYTLVALDGSTALLPVLAVVLGLAVGWILASALAQETTTNHPLPRERAAAWGLAGALVATGAGLGLIAVPTWDDRFAVAWIVGGGLLVVVGAVLFTWLGVTQTNRKKAWTRHLSSATASIDNFSKDPAVAARFGIYTATIWVSAFLVSLVLGFAVGWRYAWLPYVAAWIVMMVMLARMGFGRKDADGAS</sequence>
<dbReference type="OrthoDB" id="3377884at2"/>
<feature type="transmembrane region" description="Helical" evidence="1">
    <location>
        <begin position="174"/>
        <end position="195"/>
    </location>
</feature>
<evidence type="ECO:0000313" key="3">
    <source>
        <dbReference type="Proteomes" id="UP000292118"/>
    </source>
</evidence>
<reference evidence="2 3" key="1">
    <citation type="submission" date="2019-01" db="EMBL/GenBank/DDBJ databases">
        <title>Genome sequencing of strain FW10M-9.</title>
        <authorList>
            <person name="Heo J."/>
            <person name="Kim S.-J."/>
            <person name="Kim J.-S."/>
            <person name="Hong S.-B."/>
            <person name="Kwon S.-W."/>
        </authorList>
    </citation>
    <scope>NUCLEOTIDE SEQUENCE [LARGE SCALE GENOMIC DNA]</scope>
    <source>
        <strain evidence="2 3">FW10M-9</strain>
    </source>
</reference>
<dbReference type="AlphaFoldDB" id="A0A4P6F794"/>
<protein>
    <submittedName>
        <fullName evidence="2">Uncharacterized protein</fullName>
    </submittedName>
</protein>
<keyword evidence="1" id="KW-1133">Transmembrane helix</keyword>
<name>A0A4P6F794_9MICO</name>
<dbReference type="Proteomes" id="UP000292118">
    <property type="component" value="Chromosome"/>
</dbReference>
<dbReference type="NCBIfam" id="NF038403">
    <property type="entry name" value="perm_prefix_1"/>
    <property type="match status" value="1"/>
</dbReference>
<dbReference type="InterPro" id="IPR047928">
    <property type="entry name" value="Perm_prefix_1"/>
</dbReference>
<gene>
    <name evidence="2" type="ORF">ET471_16045</name>
</gene>
<accession>A0A4P6F794</accession>
<keyword evidence="1" id="KW-0472">Membrane</keyword>
<dbReference type="RefSeq" id="WP_129189959.1">
    <property type="nucleotide sequence ID" value="NZ_CP035493.1"/>
</dbReference>
<dbReference type="KEGG" id="xya:ET471_16045"/>
<feature type="transmembrane region" description="Helical" evidence="1">
    <location>
        <begin position="256"/>
        <end position="278"/>
    </location>
</feature>